<keyword evidence="1" id="KW-1133">Transmembrane helix</keyword>
<protein>
    <recommendedName>
        <fullName evidence="4">MerC domain-containing protein</fullName>
    </recommendedName>
</protein>
<evidence type="ECO:0000313" key="3">
    <source>
        <dbReference type="Proteomes" id="UP000628109"/>
    </source>
</evidence>
<dbReference type="InterPro" id="IPR004891">
    <property type="entry name" value="Mercury-R_MerC"/>
</dbReference>
<feature type="transmembrane region" description="Helical" evidence="1">
    <location>
        <begin position="27"/>
        <end position="48"/>
    </location>
</feature>
<proteinExistence type="predicted"/>
<keyword evidence="3" id="KW-1185">Reference proteome</keyword>
<evidence type="ECO:0000256" key="1">
    <source>
        <dbReference type="SAM" id="Phobius"/>
    </source>
</evidence>
<evidence type="ECO:0000313" key="2">
    <source>
        <dbReference type="EMBL" id="GFZ86010.1"/>
    </source>
</evidence>
<keyword evidence="1" id="KW-0472">Membrane</keyword>
<feature type="transmembrane region" description="Helical" evidence="1">
    <location>
        <begin position="60"/>
        <end position="79"/>
    </location>
</feature>
<keyword evidence="1" id="KW-0812">Transmembrane</keyword>
<dbReference type="EMBL" id="BMDU01000002">
    <property type="protein sequence ID" value="GFZ86010.1"/>
    <property type="molecule type" value="Genomic_DNA"/>
</dbReference>
<dbReference type="Pfam" id="PF03203">
    <property type="entry name" value="MerC"/>
    <property type="match status" value="1"/>
</dbReference>
<gene>
    <name evidence="2" type="ORF">GCM10019071_14210</name>
</gene>
<organism evidence="2 3">
    <name type="scientific">Sphingobium fuliginis (strain ATCC 27551)</name>
    <dbReference type="NCBI Taxonomy" id="336203"/>
    <lineage>
        <taxon>Bacteria</taxon>
        <taxon>Pseudomonadati</taxon>
        <taxon>Pseudomonadota</taxon>
        <taxon>Alphaproteobacteria</taxon>
        <taxon>Sphingomonadales</taxon>
        <taxon>Sphingomonadaceae</taxon>
        <taxon>Sphingobium</taxon>
    </lineage>
</organism>
<evidence type="ECO:0008006" key="4">
    <source>
        <dbReference type="Google" id="ProtNLM"/>
    </source>
</evidence>
<accession>A0ABQ1ET36</accession>
<sequence>MLGLAYVARTMPISLRQHLLNGRIDRIAIALSGVCVAHCFGTAVLLGVLASAGGIFESPIFHEAGLVLAILLGAVALGHGAVAHGFMMPAAIGSLGLGIMAGALTMDHGWQESAYTLLGVAILALGHDLNHRAGR</sequence>
<reference evidence="3" key="1">
    <citation type="journal article" date="2019" name="Int. J. Syst. Evol. Microbiol.">
        <title>The Global Catalogue of Microorganisms (GCM) 10K type strain sequencing project: providing services to taxonomists for standard genome sequencing and annotation.</title>
        <authorList>
            <consortium name="The Broad Institute Genomics Platform"/>
            <consortium name="The Broad Institute Genome Sequencing Center for Infectious Disease"/>
            <person name="Wu L."/>
            <person name="Ma J."/>
        </authorList>
    </citation>
    <scope>NUCLEOTIDE SEQUENCE [LARGE SCALE GENOMIC DNA]</scope>
    <source>
        <strain evidence="3">CCM 7327</strain>
    </source>
</reference>
<dbReference type="Proteomes" id="UP000628109">
    <property type="component" value="Unassembled WGS sequence"/>
</dbReference>
<comment type="caution">
    <text evidence="2">The sequence shown here is derived from an EMBL/GenBank/DDBJ whole genome shotgun (WGS) entry which is preliminary data.</text>
</comment>
<name>A0ABQ1ET36_SPHSA</name>